<dbReference type="InterPro" id="IPR011110">
    <property type="entry name" value="Reg_prop"/>
</dbReference>
<dbReference type="PANTHER" id="PTHR43047">
    <property type="entry name" value="TWO-COMPONENT HISTIDINE PROTEIN KINASE"/>
    <property type="match status" value="1"/>
</dbReference>
<dbReference type="CDD" id="cd16922">
    <property type="entry name" value="HATPase_EvgS-ArcB-TorS-like"/>
    <property type="match status" value="1"/>
</dbReference>
<dbReference type="Gene3D" id="2.130.10.10">
    <property type="entry name" value="YVTN repeat-like/Quinoprotein amine dehydrogenase"/>
    <property type="match status" value="3"/>
</dbReference>
<keyword evidence="5 11" id="KW-0418">Kinase</keyword>
<keyword evidence="8" id="KW-0472">Membrane</keyword>
<evidence type="ECO:0000256" key="4">
    <source>
        <dbReference type="ARBA" id="ARBA00022679"/>
    </source>
</evidence>
<dbReference type="PROSITE" id="PS50109">
    <property type="entry name" value="HIS_KIN"/>
    <property type="match status" value="1"/>
</dbReference>
<evidence type="ECO:0000259" key="10">
    <source>
        <dbReference type="PROSITE" id="PS50110"/>
    </source>
</evidence>
<dbReference type="Gene3D" id="2.60.40.10">
    <property type="entry name" value="Immunoglobulins"/>
    <property type="match status" value="1"/>
</dbReference>
<dbReference type="PANTHER" id="PTHR43047:SF72">
    <property type="entry name" value="OSMOSENSING HISTIDINE PROTEIN KINASE SLN1"/>
    <property type="match status" value="1"/>
</dbReference>
<evidence type="ECO:0000256" key="3">
    <source>
        <dbReference type="ARBA" id="ARBA00022553"/>
    </source>
</evidence>
<dbReference type="Pfam" id="PF02518">
    <property type="entry name" value="HATPase_c"/>
    <property type="match status" value="1"/>
</dbReference>
<dbReference type="EMBL" id="FOSR01000003">
    <property type="protein sequence ID" value="SFK50653.1"/>
    <property type="molecule type" value="Genomic_DNA"/>
</dbReference>
<evidence type="ECO:0000313" key="12">
    <source>
        <dbReference type="Proteomes" id="UP000198725"/>
    </source>
</evidence>
<feature type="domain" description="Histidine kinase" evidence="9">
    <location>
        <begin position="876"/>
        <end position="1090"/>
    </location>
</feature>
<keyword evidence="8" id="KW-1133">Transmembrane helix</keyword>
<dbReference type="SUPFAM" id="SSF63829">
    <property type="entry name" value="Calcium-dependent phosphotriesterase"/>
    <property type="match status" value="3"/>
</dbReference>
<dbReference type="Proteomes" id="UP000198725">
    <property type="component" value="Unassembled WGS sequence"/>
</dbReference>
<accession>A0A1I4A2V1</accession>
<dbReference type="InterPro" id="IPR011123">
    <property type="entry name" value="Y_Y_Y"/>
</dbReference>
<dbReference type="Pfam" id="PF00512">
    <property type="entry name" value="HisKA"/>
    <property type="match status" value="1"/>
</dbReference>
<dbReference type="InterPro" id="IPR001789">
    <property type="entry name" value="Sig_transdc_resp-reg_receiver"/>
</dbReference>
<evidence type="ECO:0000256" key="5">
    <source>
        <dbReference type="ARBA" id="ARBA00022777"/>
    </source>
</evidence>
<dbReference type="SUPFAM" id="SSF52172">
    <property type="entry name" value="CheY-like"/>
    <property type="match status" value="1"/>
</dbReference>
<dbReference type="Pfam" id="PF07495">
    <property type="entry name" value="Y_Y_Y"/>
    <property type="match status" value="1"/>
</dbReference>
<keyword evidence="8" id="KW-0812">Transmembrane</keyword>
<dbReference type="Gene3D" id="1.10.287.130">
    <property type="match status" value="1"/>
</dbReference>
<dbReference type="InterPro" id="IPR011006">
    <property type="entry name" value="CheY-like_superfamily"/>
</dbReference>
<comment type="catalytic activity">
    <reaction evidence="1">
        <text>ATP + protein L-histidine = ADP + protein N-phospho-L-histidine.</text>
        <dbReference type="EC" id="2.7.13.3"/>
    </reaction>
</comment>
<dbReference type="CDD" id="cd17546">
    <property type="entry name" value="REC_hyHK_CKI1_RcsC-like"/>
    <property type="match status" value="1"/>
</dbReference>
<dbReference type="InterPro" id="IPR003594">
    <property type="entry name" value="HATPase_dom"/>
</dbReference>
<dbReference type="SMART" id="SM00448">
    <property type="entry name" value="REC"/>
    <property type="match status" value="1"/>
</dbReference>
<proteinExistence type="predicted"/>
<evidence type="ECO:0000256" key="7">
    <source>
        <dbReference type="PROSITE-ProRule" id="PRU00169"/>
    </source>
</evidence>
<dbReference type="Pfam" id="PF00072">
    <property type="entry name" value="Response_reg"/>
    <property type="match status" value="1"/>
</dbReference>
<dbReference type="SUPFAM" id="SSF47384">
    <property type="entry name" value="Homodimeric domain of signal transducing histidine kinase"/>
    <property type="match status" value="1"/>
</dbReference>
<evidence type="ECO:0000259" key="9">
    <source>
        <dbReference type="PROSITE" id="PS50109"/>
    </source>
</evidence>
<dbReference type="InterPro" id="IPR003661">
    <property type="entry name" value="HisK_dim/P_dom"/>
</dbReference>
<evidence type="ECO:0000256" key="6">
    <source>
        <dbReference type="ARBA" id="ARBA00023012"/>
    </source>
</evidence>
<dbReference type="GO" id="GO:0009927">
    <property type="term" value="F:histidine phosphotransfer kinase activity"/>
    <property type="evidence" value="ECO:0007669"/>
    <property type="project" value="TreeGrafter"/>
</dbReference>
<keyword evidence="12" id="KW-1185">Reference proteome</keyword>
<dbReference type="InterPro" id="IPR005467">
    <property type="entry name" value="His_kinase_dom"/>
</dbReference>
<dbReference type="InterPro" id="IPR036097">
    <property type="entry name" value="HisK_dim/P_sf"/>
</dbReference>
<dbReference type="SUPFAM" id="SSF55874">
    <property type="entry name" value="ATPase domain of HSP90 chaperone/DNA topoisomerase II/histidine kinase"/>
    <property type="match status" value="1"/>
</dbReference>
<gene>
    <name evidence="11" type="ORF">SAMN05192579_103240</name>
</gene>
<dbReference type="CDD" id="cd00082">
    <property type="entry name" value="HisKA"/>
    <property type="match status" value="1"/>
</dbReference>
<protein>
    <recommendedName>
        <fullName evidence="2">histidine kinase</fullName>
        <ecNumber evidence="2">2.7.13.3</ecNumber>
    </recommendedName>
</protein>
<dbReference type="FunFam" id="3.30.565.10:FF:000010">
    <property type="entry name" value="Sensor histidine kinase RcsC"/>
    <property type="match status" value="1"/>
</dbReference>
<dbReference type="GO" id="GO:0000155">
    <property type="term" value="F:phosphorelay sensor kinase activity"/>
    <property type="evidence" value="ECO:0007669"/>
    <property type="project" value="InterPro"/>
</dbReference>
<dbReference type="SMART" id="SM00387">
    <property type="entry name" value="HATPase_c"/>
    <property type="match status" value="1"/>
</dbReference>
<feature type="modified residue" description="4-aspartylphosphate" evidence="7">
    <location>
        <position position="1160"/>
    </location>
</feature>
<keyword evidence="3 7" id="KW-0597">Phosphoprotein</keyword>
<dbReference type="GO" id="GO:0005886">
    <property type="term" value="C:plasma membrane"/>
    <property type="evidence" value="ECO:0007669"/>
    <property type="project" value="TreeGrafter"/>
</dbReference>
<dbReference type="InterPro" id="IPR036890">
    <property type="entry name" value="HATPase_C_sf"/>
</dbReference>
<evidence type="ECO:0000256" key="1">
    <source>
        <dbReference type="ARBA" id="ARBA00000085"/>
    </source>
</evidence>
<reference evidence="12" key="1">
    <citation type="submission" date="2016-10" db="EMBL/GenBank/DDBJ databases">
        <authorList>
            <person name="Varghese N."/>
            <person name="Submissions S."/>
        </authorList>
    </citation>
    <scope>NUCLEOTIDE SEQUENCE [LARGE SCALE GENOMIC DNA]</scope>
    <source>
        <strain evidence="12">MO64</strain>
    </source>
</reference>
<feature type="domain" description="Response regulatory" evidence="10">
    <location>
        <begin position="1111"/>
        <end position="1226"/>
    </location>
</feature>
<keyword evidence="6" id="KW-0902">Two-component regulatory system</keyword>
<dbReference type="Gene3D" id="3.40.50.2300">
    <property type="match status" value="1"/>
</dbReference>
<dbReference type="PROSITE" id="PS50110">
    <property type="entry name" value="RESPONSE_REGULATORY"/>
    <property type="match status" value="1"/>
</dbReference>
<dbReference type="PRINTS" id="PR00344">
    <property type="entry name" value="BCTRLSENSOR"/>
</dbReference>
<feature type="transmembrane region" description="Helical" evidence="8">
    <location>
        <begin position="822"/>
        <end position="843"/>
    </location>
</feature>
<dbReference type="AlphaFoldDB" id="A0A1I4A2V1"/>
<dbReference type="InterPro" id="IPR015943">
    <property type="entry name" value="WD40/YVTN_repeat-like_dom_sf"/>
</dbReference>
<keyword evidence="4" id="KW-0808">Transferase</keyword>
<organism evidence="11 12">
    <name type="scientific">Rhodanobacter glycinis</name>
    <dbReference type="NCBI Taxonomy" id="582702"/>
    <lineage>
        <taxon>Bacteria</taxon>
        <taxon>Pseudomonadati</taxon>
        <taxon>Pseudomonadota</taxon>
        <taxon>Gammaproteobacteria</taxon>
        <taxon>Lysobacterales</taxon>
        <taxon>Rhodanobacteraceae</taxon>
        <taxon>Rhodanobacter</taxon>
    </lineage>
</organism>
<dbReference type="Gene3D" id="3.30.565.10">
    <property type="entry name" value="Histidine kinase-like ATPase, C-terminal domain"/>
    <property type="match status" value="1"/>
</dbReference>
<evidence type="ECO:0000256" key="2">
    <source>
        <dbReference type="ARBA" id="ARBA00012438"/>
    </source>
</evidence>
<evidence type="ECO:0000256" key="8">
    <source>
        <dbReference type="SAM" id="Phobius"/>
    </source>
</evidence>
<dbReference type="InterPro" id="IPR013783">
    <property type="entry name" value="Ig-like_fold"/>
</dbReference>
<dbReference type="Pfam" id="PF07494">
    <property type="entry name" value="Reg_prop"/>
    <property type="match status" value="3"/>
</dbReference>
<evidence type="ECO:0000313" key="11">
    <source>
        <dbReference type="EMBL" id="SFK50653.1"/>
    </source>
</evidence>
<sequence>MAISILTTMTDLSRPALPNLDRFVVTAGLGHDARQLQGNRVRASWLFGFVLALSAFAASARPVAEGARAAVPGIAVTAPTLTPQFRSYSVSDGLPGGVVYAVTQDRRGNMWFGMSGGLVRYDGVSFKTFLHEAGNPDSLVGGNIYSLSVDSHDMLWIGGIDKGLSRYDPTTGDFRNWQHSDKDPASLSNDEVWATATTPDGRLWVATDAGLDRMNADRKGFTHVYGNAPGLRDLGAVRALHVEADGRMWLGTSTGIYLRQLDGRLQRVPVDPAFTAKLKIWRIDGSGDDVRIAVTGGLLKVGADGVAHPLKIDGLAGQRVMSSVHDDAGRLWVATEKGMFFEKAPGQWQLIGGEPLLQGGLPGSWIWQLCRDREGGLWLAGEDGGVAYLPPGWDHFTRFTHIPDQADSLAGTSAQTIALGDHGSLWVGGTGWVDRLDPVTGHAQHVVTGLRGAVIDIVEDVRGRVWINAEGSVSLFDRGKLTPLDLGKAGVTRPVRLATFADGRVFLACWHKGLFAIDPDSLALKPLPLAGSGGTVPLPNQLLAHADTLWYASKKGLLRLDDGAQRMRFVSGVPRVPIYSIDFDSHGFWLALDQGLQHYHLAGSPGHDLHAVLDDRVDDLPGWSAQNLMGIKVDALDQVWLLDMNGLRRFDPVTRATYRYGPKDGLTDAQFLNEITATTADGSIYAVSKSGVIGFRALRRKSEAKAGVPLVRLARIEVRRDGQVQSLPIDGTTIHLGWRDRDLHVSARVASYMNPAANDYRFRLSGFDADWVDTSSRGERDFAGLANGDYQLQVMAAGANGVWGRLATPLQIRVQSPPWLRWWAWLVYVALLGLLIWLILLAWRRRLAHRHQMLMAEQRRNLAEQASAAKSQFLATLSHEIRTPMTGVMGMAELLLSTSQTEQQRDYTEAMQRSGGLLLKLVNDALDLARIEAGKLELELAPFSPRLLAEDVARLECGQAQAKGLVMKTELDDDLPLRLVGDAMRIKQVLFNLVNNALKFTERGSVTLAMRWRGDALVCTVIDTGPGIPKENQARLFERFEQDDGPQRRSGSGLGLAICRELVALMEGTISLHSASGQGSTFSVRLPLKLAPSMTKRTAKAKPSGNGRVLDVLLVEDDAIVAAVVRGLLEHQGHRVRYAGNGLQALAELEQGPCDAILLDLDLPGVDGLQLARLIRQGEHARVWIVAITARSGGDEEARSRAAGMDDFLRKPLTGAQLAEVLAMVPVAGAVETDSV</sequence>
<name>A0A1I4A2V1_9GAMM</name>
<dbReference type="SMART" id="SM00388">
    <property type="entry name" value="HisKA"/>
    <property type="match status" value="1"/>
</dbReference>
<dbReference type="EC" id="2.7.13.3" evidence="2"/>
<dbReference type="InterPro" id="IPR004358">
    <property type="entry name" value="Sig_transdc_His_kin-like_C"/>
</dbReference>